<sequence length="311" mass="33009">MDRDLSSIAHVAIDWGTSSFRLWALDSNGRILAERRSGEGAVVAAKLGFETVLESHLAALAVPAHVPVMICGMAGSRAGWIEATYLDTPAQLDLLVERAAGVPSARRPVRILPGIAQRKGEPDVIRGEETILLAVADEDAHLVCLPGTHSKWTRLDGRVVESFATFMTGEMFHWLRTSSIVAGAVERAETIQPNEHFTAGVEAALANPALATNLPFTLRAEWLLSGTPPEALLARLSGLLIGVELAGARRLGSPAFEVVLVASDPLSALYKRALEIAGAGTVTLRDAEDCVRIGLHIAARSAFANAEGFAS</sequence>
<organism evidence="1 2">
    <name type="scientific">Flaviflagellibacter deserti</name>
    <dbReference type="NCBI Taxonomy" id="2267266"/>
    <lineage>
        <taxon>Bacteria</taxon>
        <taxon>Pseudomonadati</taxon>
        <taxon>Pseudomonadota</taxon>
        <taxon>Alphaproteobacteria</taxon>
        <taxon>Hyphomicrobiales</taxon>
        <taxon>Flaviflagellibacter</taxon>
    </lineage>
</organism>
<dbReference type="Proteomes" id="UP001595796">
    <property type="component" value="Unassembled WGS sequence"/>
</dbReference>
<dbReference type="InterPro" id="IPR007729">
    <property type="entry name" value="DGOK"/>
</dbReference>
<keyword evidence="2" id="KW-1185">Reference proteome</keyword>
<dbReference type="InterPro" id="IPR042257">
    <property type="entry name" value="DGOK_C"/>
</dbReference>
<accession>A0ABV9Z747</accession>
<dbReference type="EMBL" id="JBHSJF010000006">
    <property type="protein sequence ID" value="MFC5068636.1"/>
    <property type="molecule type" value="Genomic_DNA"/>
</dbReference>
<comment type="caution">
    <text evidence="1">The sequence shown here is derived from an EMBL/GenBank/DDBJ whole genome shotgun (WGS) entry which is preliminary data.</text>
</comment>
<dbReference type="Gene3D" id="3.30.420.300">
    <property type="entry name" value="2-keto-3-deoxy-galactonokinase, substrate binding domain"/>
    <property type="match status" value="1"/>
</dbReference>
<evidence type="ECO:0000313" key="2">
    <source>
        <dbReference type="Proteomes" id="UP001595796"/>
    </source>
</evidence>
<dbReference type="InterPro" id="IPR042258">
    <property type="entry name" value="DGOK_N"/>
</dbReference>
<dbReference type="RefSeq" id="WP_114956160.1">
    <property type="nucleotide sequence ID" value="NZ_JBHSJF010000006.1"/>
</dbReference>
<dbReference type="Pfam" id="PF05035">
    <property type="entry name" value="DGOK"/>
    <property type="match status" value="1"/>
</dbReference>
<dbReference type="Gene3D" id="3.30.420.310">
    <property type="entry name" value="2-keto-3-deoxy-galactonokinase, C-terminal domain"/>
    <property type="match status" value="1"/>
</dbReference>
<protein>
    <submittedName>
        <fullName evidence="1">2-dehydro-3-deoxygalactonokinase</fullName>
    </submittedName>
</protein>
<evidence type="ECO:0000313" key="1">
    <source>
        <dbReference type="EMBL" id="MFC5068636.1"/>
    </source>
</evidence>
<gene>
    <name evidence="1" type="ORF">ACFPFW_11510</name>
</gene>
<proteinExistence type="predicted"/>
<reference evidence="2" key="1">
    <citation type="journal article" date="2019" name="Int. J. Syst. Evol. Microbiol.">
        <title>The Global Catalogue of Microorganisms (GCM) 10K type strain sequencing project: providing services to taxonomists for standard genome sequencing and annotation.</title>
        <authorList>
            <consortium name="The Broad Institute Genomics Platform"/>
            <consortium name="The Broad Institute Genome Sequencing Center for Infectious Disease"/>
            <person name="Wu L."/>
            <person name="Ma J."/>
        </authorList>
    </citation>
    <scope>NUCLEOTIDE SEQUENCE [LARGE SCALE GENOMIC DNA]</scope>
    <source>
        <strain evidence="2">CGMCC 1.16444</strain>
    </source>
</reference>
<name>A0ABV9Z747_9HYPH</name>